<sequence length="78" mass="8597">WGGMGWGGMGWGGTNVSTRTEGSLYIDLIDAKNKELIWQGKGVGTLGNSKNMERKEQRIREFVAEILQQYPPNAIAAN</sequence>
<evidence type="ECO:0000259" key="1">
    <source>
        <dbReference type="Pfam" id="PF13590"/>
    </source>
</evidence>
<name>A0A3B0SWW1_9ZZZZ</name>
<organism evidence="2">
    <name type="scientific">hydrothermal vent metagenome</name>
    <dbReference type="NCBI Taxonomy" id="652676"/>
    <lineage>
        <taxon>unclassified sequences</taxon>
        <taxon>metagenomes</taxon>
        <taxon>ecological metagenomes</taxon>
    </lineage>
</organism>
<proteinExistence type="predicted"/>
<protein>
    <submittedName>
        <fullName evidence="2">Putative lipoprotein</fullName>
    </submittedName>
</protein>
<dbReference type="Pfam" id="PF13590">
    <property type="entry name" value="DUF4136"/>
    <property type="match status" value="1"/>
</dbReference>
<feature type="non-terminal residue" evidence="2">
    <location>
        <position position="1"/>
    </location>
</feature>
<dbReference type="Gene3D" id="3.30.160.670">
    <property type="match status" value="1"/>
</dbReference>
<keyword evidence="2" id="KW-0449">Lipoprotein</keyword>
<feature type="domain" description="DUF4136" evidence="1">
    <location>
        <begin position="1"/>
        <end position="72"/>
    </location>
</feature>
<dbReference type="AlphaFoldDB" id="A0A3B0SWW1"/>
<reference evidence="2" key="1">
    <citation type="submission" date="2018-06" db="EMBL/GenBank/DDBJ databases">
        <authorList>
            <person name="Zhirakovskaya E."/>
        </authorList>
    </citation>
    <scope>NUCLEOTIDE SEQUENCE</scope>
</reference>
<dbReference type="EMBL" id="UOEL01000022">
    <property type="protein sequence ID" value="VAW10465.1"/>
    <property type="molecule type" value="Genomic_DNA"/>
</dbReference>
<evidence type="ECO:0000313" key="2">
    <source>
        <dbReference type="EMBL" id="VAW10465.1"/>
    </source>
</evidence>
<gene>
    <name evidence="2" type="ORF">MNBD_BACTEROID03-2544</name>
</gene>
<accession>A0A3B0SWW1</accession>
<dbReference type="InterPro" id="IPR025411">
    <property type="entry name" value="DUF4136"/>
</dbReference>